<evidence type="ECO:0000313" key="5">
    <source>
        <dbReference type="EMBL" id="TKI04331.1"/>
    </source>
</evidence>
<dbReference type="EMBL" id="SZPQ01000030">
    <property type="protein sequence ID" value="TKI04331.1"/>
    <property type="molecule type" value="Genomic_DNA"/>
</dbReference>
<comment type="caution">
    <text evidence="5">The sequence shown here is derived from an EMBL/GenBank/DDBJ whole genome shotgun (WGS) entry which is preliminary data.</text>
</comment>
<keyword evidence="1" id="KW-0812">Transmembrane</keyword>
<dbReference type="RefSeq" id="WP_136991646.1">
    <property type="nucleotide sequence ID" value="NZ_SZPQ01000030.1"/>
</dbReference>
<evidence type="ECO:0000313" key="6">
    <source>
        <dbReference type="Proteomes" id="UP000305202"/>
    </source>
</evidence>
<organism evidence="5 6">
    <name type="scientific">Martelella alba</name>
    <dbReference type="NCBI Taxonomy" id="2590451"/>
    <lineage>
        <taxon>Bacteria</taxon>
        <taxon>Pseudomonadati</taxon>
        <taxon>Pseudomonadota</taxon>
        <taxon>Alphaproteobacteria</taxon>
        <taxon>Hyphomicrobiales</taxon>
        <taxon>Aurantimonadaceae</taxon>
        <taxon>Martelella</taxon>
    </lineage>
</organism>
<keyword evidence="1" id="KW-1133">Transmembrane helix</keyword>
<dbReference type="InterPro" id="IPR009612">
    <property type="entry name" value="IcmF-rel"/>
</dbReference>
<dbReference type="NCBIfam" id="TIGR03348">
    <property type="entry name" value="VI_IcmF"/>
    <property type="match status" value="1"/>
</dbReference>
<keyword evidence="6" id="KW-1185">Reference proteome</keyword>
<dbReference type="InterPro" id="IPR025743">
    <property type="entry name" value="TssM1_N"/>
</dbReference>
<dbReference type="InterPro" id="IPR017731">
    <property type="entry name" value="TssM1-like"/>
</dbReference>
<name>A0ABY2SHX4_9HYPH</name>
<evidence type="ECO:0000256" key="1">
    <source>
        <dbReference type="SAM" id="Phobius"/>
    </source>
</evidence>
<protein>
    <submittedName>
        <fullName evidence="5">Type VI secretion system membrane subunit TssM</fullName>
    </submittedName>
</protein>
<evidence type="ECO:0000259" key="2">
    <source>
        <dbReference type="Pfam" id="PF06744"/>
    </source>
</evidence>
<feature type="domain" description="Type VI secretion system component TssM1 N-terminal" evidence="4">
    <location>
        <begin position="201"/>
        <end position="463"/>
    </location>
</feature>
<dbReference type="PANTHER" id="PTHR36153:SF1">
    <property type="entry name" value="TYPE VI SECRETION SYSTEM COMPONENT TSSM1"/>
    <property type="match status" value="1"/>
</dbReference>
<reference evidence="5 6" key="1">
    <citation type="submission" date="2019-04" db="EMBL/GenBank/DDBJ databases">
        <authorList>
            <person name="Li M."/>
            <person name="Gao C."/>
        </authorList>
    </citation>
    <scope>NUCLEOTIDE SEQUENCE [LARGE SCALE GENOMIC DNA]</scope>
    <source>
        <strain evidence="5 6">BGMRC 2031</strain>
    </source>
</reference>
<accession>A0ABY2SHX4</accession>
<sequence length="1188" mass="133720">MLKFLMAPATRRAVWEAIVLVGVGLLIMLAGPLMAFDGARPLADLAARWRTLAVIIALWLLARWLPRLLYWRRQKRLFRRLAGADSASSTQRSEERLLPDSFKRTFRLLRHRQFGGGGPLRRYCRRFGKGYVYQLPWFLVLGTDASGKNKALQNAGLDYYHSLQEINSLSLEDKPDNHCDWYLTSHGVLLSPAGAYLQDGNRYWRQMIDLLSRYRARQPINGVVLAINAQDVLHASPDGQYRQAVLLRKRLVELRRRFKIDFPLYFMMTKTDCLPGFSHYFSRYDGPDLEQCWGMTLPWPGGMQPEISLRQALDEGWDRLQTRLNAALADTLAAERDPWQRAQILAFPQAFAALRPQLLRNLSTICLPSGDGPALSPRGLFFTSANQKDGGKTACPIPRDNIFDYSYAPQDQRFAWDEQETPAPQSYFLKSLFREIVLAEGGLAGRNRWAAYRRRLATAAGCSLLLLTIGLAVGGSLRSYRHNLDYLARVEEKIEALARQSARLDFNQGAGLADLVRFLDDLRRLVCLDGFDPAHPPLDYRMGMYRGEQMASAGESLYQHALKRLLLPLAAQHITRLLYQIDFDDAELTYGALTAYQMLYQPDHYDRDGLLAWLTDTLPAMPDVAELDEARRERLRRHLGHLLSSGPPASPYVKDTRLERAARQAVQKTALPVRAYARLKNRLLQDDRFTAISLTELAGEQGDWVFERKSGLANYEPLPGFYTPEGYWLGVNAQARAVVDELAAQDGWVLGHAPSGDGAAMADQVRLLYMNDFIRQWEQFLGDITIKPSLSLHQRIGYVRVLSGDQSPLRELLLNIGRTVSLPAPQTGEFPAGVGELGQETRRVFNRMFARAQPDPGTAAPEQMARNHFRDIIALTRSPQPGSDGVSFGNVLKGLDSLYHYLVALDVDDNAAGRQDAILTRLRADALRLPAPFRQLVLTLVSEAGDDARHQTMQRLYRLFDLQIAGFYQFALKGRYPLAPNGKQDISPDDFAHMFAPGVGLADRFFDRYLADKINTREQPWRFMPWAQADGSPGEKQLLAFFQAAAAIRDAFFRQGGQGPSFSFTLRPLSMDNRIISLEMDIDGQPVAYHHGPPAVFHLNWPGLARAFQAQATLTLSSGATKTVRTEGPWAWHRLLANAGARWDGRHIASRAVFMLNGSKATLEIVADSARNPFALPPLDDIMQQETM</sequence>
<dbReference type="PANTHER" id="PTHR36153">
    <property type="entry name" value="INNER MEMBRANE PROTEIN-RELATED"/>
    <property type="match status" value="1"/>
</dbReference>
<dbReference type="Pfam" id="PF06761">
    <property type="entry name" value="IcmF-related"/>
    <property type="match status" value="1"/>
</dbReference>
<dbReference type="Proteomes" id="UP000305202">
    <property type="component" value="Unassembled WGS sequence"/>
</dbReference>
<feature type="transmembrane region" description="Helical" evidence="1">
    <location>
        <begin position="456"/>
        <end position="477"/>
    </location>
</feature>
<evidence type="ECO:0000259" key="3">
    <source>
        <dbReference type="Pfam" id="PF06761"/>
    </source>
</evidence>
<dbReference type="Pfam" id="PF06744">
    <property type="entry name" value="IcmF_C"/>
    <property type="match status" value="1"/>
</dbReference>
<dbReference type="Pfam" id="PF14331">
    <property type="entry name" value="IcmF-related_N"/>
    <property type="match status" value="1"/>
</dbReference>
<feature type="transmembrane region" description="Helical" evidence="1">
    <location>
        <begin position="51"/>
        <end position="70"/>
    </location>
</feature>
<evidence type="ECO:0000259" key="4">
    <source>
        <dbReference type="Pfam" id="PF14331"/>
    </source>
</evidence>
<dbReference type="InterPro" id="IPR010623">
    <property type="entry name" value="IcmF_C"/>
</dbReference>
<proteinExistence type="predicted"/>
<dbReference type="InterPro" id="IPR053156">
    <property type="entry name" value="T6SS_TssM-like"/>
</dbReference>
<gene>
    <name evidence="5" type="primary">tssM</name>
    <name evidence="5" type="ORF">FCN80_18510</name>
</gene>
<feature type="domain" description="IcmF-related" evidence="3">
    <location>
        <begin position="518"/>
        <end position="817"/>
    </location>
</feature>
<feature type="domain" description="Type VI secretion system IcmF C-terminal" evidence="2">
    <location>
        <begin position="1064"/>
        <end position="1169"/>
    </location>
</feature>
<keyword evidence="1" id="KW-0472">Membrane</keyword>